<reference evidence="1" key="1">
    <citation type="submission" date="2022-08" db="EMBL/GenBank/DDBJ databases">
        <title>Genome Sequence of Lecanicillium fungicola.</title>
        <authorList>
            <person name="Buettner E."/>
        </authorList>
    </citation>
    <scope>NUCLEOTIDE SEQUENCE</scope>
    <source>
        <strain evidence="1">Babe33</strain>
    </source>
</reference>
<keyword evidence="2" id="KW-1185">Reference proteome</keyword>
<accession>A0ACC1N2I6</accession>
<organism evidence="1 2">
    <name type="scientific">Zarea fungicola</name>
    <dbReference type="NCBI Taxonomy" id="93591"/>
    <lineage>
        <taxon>Eukaryota</taxon>
        <taxon>Fungi</taxon>
        <taxon>Dikarya</taxon>
        <taxon>Ascomycota</taxon>
        <taxon>Pezizomycotina</taxon>
        <taxon>Sordariomycetes</taxon>
        <taxon>Hypocreomycetidae</taxon>
        <taxon>Hypocreales</taxon>
        <taxon>Cordycipitaceae</taxon>
        <taxon>Zarea</taxon>
    </lineage>
</organism>
<sequence length="283" mass="33475">MALLERLRALQEDEYPQFQSRLFRLPIELRTVVYCLVYPENILHLKENFGAVERKGLHCSAYWCIALNDYEKGYSHTPCDLFEKTKKQMLGLPLTCRRLYLETIQYVYSRHTMHFSRETFALQWLRHIPKTHLDAITSVRLSGLYADSQEYKDVWETLSLLPNLQKLVVKIAGFDVHDSWDCNMPEEFQEEISAPIKIVQQSTIQSFDIIVEIGSTWFPDDYYLRLDYNRLNWDTFSFDRGQFPTLFDGIHPRCRVIGMNGFILNRPLVLLPRRVWCHLSGRV</sequence>
<comment type="caution">
    <text evidence="1">The sequence shown here is derived from an EMBL/GenBank/DDBJ whole genome shotgun (WGS) entry which is preliminary data.</text>
</comment>
<name>A0ACC1N2I6_9HYPO</name>
<evidence type="ECO:0000313" key="2">
    <source>
        <dbReference type="Proteomes" id="UP001143910"/>
    </source>
</evidence>
<protein>
    <submittedName>
        <fullName evidence="1">Uncharacterized protein</fullName>
    </submittedName>
</protein>
<proteinExistence type="predicted"/>
<dbReference type="Proteomes" id="UP001143910">
    <property type="component" value="Unassembled WGS sequence"/>
</dbReference>
<evidence type="ECO:0000313" key="1">
    <source>
        <dbReference type="EMBL" id="KAJ2972669.1"/>
    </source>
</evidence>
<gene>
    <name evidence="1" type="ORF">NQ176_g7028</name>
</gene>
<dbReference type="EMBL" id="JANJQO010001105">
    <property type="protein sequence ID" value="KAJ2972669.1"/>
    <property type="molecule type" value="Genomic_DNA"/>
</dbReference>